<proteinExistence type="predicted"/>
<keyword evidence="1" id="KW-0472">Membrane</keyword>
<feature type="transmembrane region" description="Helical" evidence="1">
    <location>
        <begin position="180"/>
        <end position="203"/>
    </location>
</feature>
<dbReference type="HOGENOM" id="CLU_098677_1_0_5"/>
<accession>A0A0A8JXJ5</accession>
<keyword evidence="3" id="KW-1185">Reference proteome</keyword>
<sequence>MFSVAVGFAIGLSLPRSFDLTSRFLIGFDAGVALYLLLVVIMILRSDPDRVRRESPLQDDGRVAIPIFTVAAGMMSLGAIVLWLRTASASASIQPGLLGLLFVTTLLSWLFIHTMFALHYAHEYYAEHRGQGGGLRFPGGGTPGYWDFVYFAFTIGTSTAVSDVAVTSAEIRRTVTAHGVVAFVFNVTMIALTVSIAGDAISIK</sequence>
<reference evidence="2 3" key="1">
    <citation type="submission" date="2014-09" db="EMBL/GenBank/DDBJ databases">
        <title>Genome sequencing of Methyloceanibacter caenitepidi Gela4.</title>
        <authorList>
            <person name="Takeuchi M."/>
            <person name="Susumu S."/>
            <person name="Kamagata Y."/>
            <person name="Oshima K."/>
            <person name="Hattori M."/>
            <person name="Iwasaki W."/>
        </authorList>
    </citation>
    <scope>NUCLEOTIDE SEQUENCE [LARGE SCALE GENOMIC DNA]</scope>
    <source>
        <strain evidence="2 3">Gela4</strain>
    </source>
</reference>
<dbReference type="EMBL" id="AP014648">
    <property type="protein sequence ID" value="BAQ15498.1"/>
    <property type="molecule type" value="Genomic_DNA"/>
</dbReference>
<dbReference type="AlphaFoldDB" id="A0A0A8JXJ5"/>
<feature type="transmembrane region" description="Helical" evidence="1">
    <location>
        <begin position="64"/>
        <end position="84"/>
    </location>
</feature>
<gene>
    <name evidence="2" type="ORF">GL4_0027</name>
</gene>
<organism evidence="2 3">
    <name type="scientific">Methyloceanibacter caenitepidi</name>
    <dbReference type="NCBI Taxonomy" id="1384459"/>
    <lineage>
        <taxon>Bacteria</taxon>
        <taxon>Pseudomonadati</taxon>
        <taxon>Pseudomonadota</taxon>
        <taxon>Alphaproteobacteria</taxon>
        <taxon>Hyphomicrobiales</taxon>
        <taxon>Hyphomicrobiaceae</taxon>
        <taxon>Methyloceanibacter</taxon>
    </lineage>
</organism>
<evidence type="ECO:0000313" key="3">
    <source>
        <dbReference type="Proteomes" id="UP000031643"/>
    </source>
</evidence>
<feature type="transmembrane region" description="Helical" evidence="1">
    <location>
        <begin position="148"/>
        <end position="168"/>
    </location>
</feature>
<feature type="transmembrane region" description="Helical" evidence="1">
    <location>
        <begin position="24"/>
        <end position="44"/>
    </location>
</feature>
<dbReference type="Pfam" id="PF07077">
    <property type="entry name" value="DUF1345"/>
    <property type="match status" value="1"/>
</dbReference>
<name>A0A0A8JXJ5_9HYPH</name>
<protein>
    <submittedName>
        <fullName evidence="2">Probable transmembrane protein</fullName>
    </submittedName>
</protein>
<dbReference type="STRING" id="1384459.GL4_0027"/>
<dbReference type="InterPro" id="IPR009781">
    <property type="entry name" value="DUF1345"/>
</dbReference>
<dbReference type="KEGG" id="mcg:GL4_0027"/>
<evidence type="ECO:0000256" key="1">
    <source>
        <dbReference type="SAM" id="Phobius"/>
    </source>
</evidence>
<dbReference type="Proteomes" id="UP000031643">
    <property type="component" value="Chromosome"/>
</dbReference>
<evidence type="ECO:0000313" key="2">
    <source>
        <dbReference type="EMBL" id="BAQ15498.1"/>
    </source>
</evidence>
<keyword evidence="1" id="KW-1133">Transmembrane helix</keyword>
<feature type="transmembrane region" description="Helical" evidence="1">
    <location>
        <begin position="96"/>
        <end position="121"/>
    </location>
</feature>
<keyword evidence="1 2" id="KW-0812">Transmembrane</keyword>